<sequence length="262" mass="29627">MGGDECHFAKFISNEKITNNQVGTTNIVNHKIELGFREKGTEIRNLIGVLYFEKHSSRCYLSNSTIYYAKSKMFDMNIFRKQATLSNFKRKFFNPFRIDFKRNLLASRFIPTYSKITLRIRHGRRRGSFRFAVANIVCSSSRRRRRRRRVVLKPIFVLSPVVDSPITLPLSDFVAAIVTVVKPVGGQDATVLILNEVYQNFPTGNGSGSNSKKYCMNIELPLVAGGPSTLTNSQLCFNPKGYNALNDTNFPIQSLAPGEKRG</sequence>
<reference evidence="2" key="1">
    <citation type="submission" date="2022-11" db="UniProtKB">
        <authorList>
            <consortium name="WormBaseParasite"/>
        </authorList>
    </citation>
    <scope>IDENTIFICATION</scope>
</reference>
<dbReference type="AlphaFoldDB" id="A0A915HT84"/>
<name>A0A915HT84_ROMCU</name>
<proteinExistence type="predicted"/>
<accession>A0A915HT84</accession>
<evidence type="ECO:0000313" key="1">
    <source>
        <dbReference type="Proteomes" id="UP000887565"/>
    </source>
</evidence>
<organism evidence="1 2">
    <name type="scientific">Romanomermis culicivorax</name>
    <name type="common">Nematode worm</name>
    <dbReference type="NCBI Taxonomy" id="13658"/>
    <lineage>
        <taxon>Eukaryota</taxon>
        <taxon>Metazoa</taxon>
        <taxon>Ecdysozoa</taxon>
        <taxon>Nematoda</taxon>
        <taxon>Enoplea</taxon>
        <taxon>Dorylaimia</taxon>
        <taxon>Mermithida</taxon>
        <taxon>Mermithoidea</taxon>
        <taxon>Mermithidae</taxon>
        <taxon>Romanomermis</taxon>
    </lineage>
</organism>
<keyword evidence="1" id="KW-1185">Reference proteome</keyword>
<dbReference type="WBParaSite" id="nRc.2.0.1.t04746-RA">
    <property type="protein sequence ID" value="nRc.2.0.1.t04746-RA"/>
    <property type="gene ID" value="nRc.2.0.1.g04746"/>
</dbReference>
<protein>
    <submittedName>
        <fullName evidence="2">Uncharacterized protein</fullName>
    </submittedName>
</protein>
<evidence type="ECO:0000313" key="2">
    <source>
        <dbReference type="WBParaSite" id="nRc.2.0.1.t04746-RA"/>
    </source>
</evidence>
<dbReference type="Proteomes" id="UP000887565">
    <property type="component" value="Unplaced"/>
</dbReference>